<proteinExistence type="predicted"/>
<dbReference type="RefSeq" id="WP_381802265.1">
    <property type="nucleotide sequence ID" value="NZ_JBHYTS010000061.1"/>
</dbReference>
<dbReference type="SMART" id="SM00458">
    <property type="entry name" value="RICIN"/>
    <property type="match status" value="1"/>
</dbReference>
<dbReference type="Proteomes" id="UP001599756">
    <property type="component" value="Unassembled WGS sequence"/>
</dbReference>
<feature type="compositionally biased region" description="Gly residues" evidence="1">
    <location>
        <begin position="283"/>
        <end position="293"/>
    </location>
</feature>
<dbReference type="InterPro" id="IPR035992">
    <property type="entry name" value="Ricin_B-like_lectins"/>
</dbReference>
<protein>
    <submittedName>
        <fullName evidence="3">RICIN domain-containing protein</fullName>
    </submittedName>
</protein>
<organism evidence="3 4">
    <name type="scientific">Streptomyces anandii</name>
    <dbReference type="NCBI Taxonomy" id="285454"/>
    <lineage>
        <taxon>Bacteria</taxon>
        <taxon>Bacillati</taxon>
        <taxon>Actinomycetota</taxon>
        <taxon>Actinomycetes</taxon>
        <taxon>Kitasatosporales</taxon>
        <taxon>Streptomycetaceae</taxon>
        <taxon>Streptomyces</taxon>
    </lineage>
</organism>
<name>A0ABW6HEB3_9ACTN</name>
<sequence length="542" mass="56220">MPTPHEYAEADESLAARLRGSPDGEAAQAVALLIARHWQAAHDYAVICLAASGPIPAMVTAAAFHQVLDRLALGQAGGALRPGLLAAVRDTARLWAAEDTLCGVLPELRKPAGGRGMRTAGSTVAENRRLAQRSFESLPSEARCLLWHTEVEAEPPAVAAGLLGLDAETARLALEQARERFREGCVRAHRELAPDDACRFHNRLLDAPVRRGGAALPEVRRHLDECRYCREAAEQLGRAETGLGLLLAEAVLGWGAHRYHDSRPARGRFGPRPRGTARHTGGRSDGGRGGGRGGGGYHWLPVRLLAHVGRVGGGAWSSRALRAGAGLVSAGLLVTVPGVSLWASGSDGSQSANASQDSRATGARPAASAGTTGAQGNGTLPGPGSVPLSGPVMLRQTAAGLCLDVRGEPRAGAAARLAQCSGTWTQQWSLSGDGLLRSTADPGLCLDSHADAGVVILGACADAHVNRARDVRYDLTAGGELLPRWDRTLALTSASPDPGADVVVGVRDGSTAQRWTGEPVPAAAVTRPARPVRPGSPGGPRP</sequence>
<evidence type="ECO:0000313" key="3">
    <source>
        <dbReference type="EMBL" id="MFE1754550.1"/>
    </source>
</evidence>
<dbReference type="Gene3D" id="2.80.10.50">
    <property type="match status" value="1"/>
</dbReference>
<keyword evidence="4" id="KW-1185">Reference proteome</keyword>
<feature type="region of interest" description="Disordered" evidence="1">
    <location>
        <begin position="511"/>
        <end position="542"/>
    </location>
</feature>
<evidence type="ECO:0000313" key="4">
    <source>
        <dbReference type="Proteomes" id="UP001599756"/>
    </source>
</evidence>
<feature type="domain" description="Ricin B lectin" evidence="2">
    <location>
        <begin position="390"/>
        <end position="518"/>
    </location>
</feature>
<dbReference type="Pfam" id="PF00652">
    <property type="entry name" value="Ricin_B_lectin"/>
    <property type="match status" value="1"/>
</dbReference>
<dbReference type="SUPFAM" id="SSF50370">
    <property type="entry name" value="Ricin B-like lectins"/>
    <property type="match status" value="1"/>
</dbReference>
<accession>A0ABW6HEB3</accession>
<reference evidence="3 4" key="1">
    <citation type="submission" date="2024-09" db="EMBL/GenBank/DDBJ databases">
        <title>The Natural Products Discovery Center: Release of the First 8490 Sequenced Strains for Exploring Actinobacteria Biosynthetic Diversity.</title>
        <authorList>
            <person name="Kalkreuter E."/>
            <person name="Kautsar S.A."/>
            <person name="Yang D."/>
            <person name="Bader C.D."/>
            <person name="Teijaro C.N."/>
            <person name="Fluegel L."/>
            <person name="Davis C.M."/>
            <person name="Simpson J.R."/>
            <person name="Lauterbach L."/>
            <person name="Steele A.D."/>
            <person name="Gui C."/>
            <person name="Meng S."/>
            <person name="Li G."/>
            <person name="Viehrig K."/>
            <person name="Ye F."/>
            <person name="Su P."/>
            <person name="Kiefer A.F."/>
            <person name="Nichols A."/>
            <person name="Cepeda A.J."/>
            <person name="Yan W."/>
            <person name="Fan B."/>
            <person name="Jiang Y."/>
            <person name="Adhikari A."/>
            <person name="Zheng C.-J."/>
            <person name="Schuster L."/>
            <person name="Cowan T.M."/>
            <person name="Smanski M.J."/>
            <person name="Chevrette M.G."/>
            <person name="De Carvalho L.P.S."/>
            <person name="Shen B."/>
        </authorList>
    </citation>
    <scope>NUCLEOTIDE SEQUENCE [LARGE SCALE GENOMIC DNA]</scope>
    <source>
        <strain evidence="3 4">NPDC059500</strain>
    </source>
</reference>
<dbReference type="PROSITE" id="PS50231">
    <property type="entry name" value="RICIN_B_LECTIN"/>
    <property type="match status" value="1"/>
</dbReference>
<feature type="compositionally biased region" description="Polar residues" evidence="1">
    <location>
        <begin position="346"/>
        <end position="359"/>
    </location>
</feature>
<gene>
    <name evidence="3" type="ORF">ACFW88_29070</name>
</gene>
<dbReference type="InterPro" id="IPR000772">
    <property type="entry name" value="Ricin_B_lectin"/>
</dbReference>
<feature type="compositionally biased region" description="Basic residues" evidence="1">
    <location>
        <begin position="265"/>
        <end position="281"/>
    </location>
</feature>
<feature type="region of interest" description="Disordered" evidence="1">
    <location>
        <begin position="345"/>
        <end position="389"/>
    </location>
</feature>
<evidence type="ECO:0000259" key="2">
    <source>
        <dbReference type="SMART" id="SM00458"/>
    </source>
</evidence>
<comment type="caution">
    <text evidence="3">The sequence shown here is derived from an EMBL/GenBank/DDBJ whole genome shotgun (WGS) entry which is preliminary data.</text>
</comment>
<dbReference type="EMBL" id="JBHYTS010000061">
    <property type="protein sequence ID" value="MFE1754550.1"/>
    <property type="molecule type" value="Genomic_DNA"/>
</dbReference>
<feature type="region of interest" description="Disordered" evidence="1">
    <location>
        <begin position="262"/>
        <end position="293"/>
    </location>
</feature>
<evidence type="ECO:0000256" key="1">
    <source>
        <dbReference type="SAM" id="MobiDB-lite"/>
    </source>
</evidence>
<feature type="compositionally biased region" description="Low complexity" evidence="1">
    <location>
        <begin position="519"/>
        <end position="535"/>
    </location>
</feature>